<comment type="caution">
    <text evidence="7">The sequence shown here is derived from an EMBL/GenBank/DDBJ whole genome shotgun (WGS) entry which is preliminary data.</text>
</comment>
<dbReference type="SMART" id="SM00382">
    <property type="entry name" value="AAA"/>
    <property type="match status" value="1"/>
</dbReference>
<dbReference type="GO" id="GO:0016887">
    <property type="term" value="F:ATP hydrolysis activity"/>
    <property type="evidence" value="ECO:0007669"/>
    <property type="project" value="InterPro"/>
</dbReference>
<accession>A0A963Z4R1</accession>
<dbReference type="GO" id="GO:0015658">
    <property type="term" value="F:branched-chain amino acid transmembrane transporter activity"/>
    <property type="evidence" value="ECO:0007669"/>
    <property type="project" value="TreeGrafter"/>
</dbReference>
<dbReference type="PANTHER" id="PTHR43820:SF4">
    <property type="entry name" value="HIGH-AFFINITY BRANCHED-CHAIN AMINO ACID TRANSPORT ATP-BINDING PROTEIN LIVF"/>
    <property type="match status" value="1"/>
</dbReference>
<dbReference type="InterPro" id="IPR003593">
    <property type="entry name" value="AAA+_ATPase"/>
</dbReference>
<reference evidence="7 8" key="1">
    <citation type="journal article" date="2021" name="Microorganisms">
        <title>Acidisoma silvae sp. nov. and Acidisomacellulosilytica sp. nov., Two Acidophilic Bacteria Isolated from Decaying Wood, Hydrolyzing Cellulose and Producing Poly-3-hydroxybutyrate.</title>
        <authorList>
            <person name="Mieszkin S."/>
            <person name="Pouder E."/>
            <person name="Uroz S."/>
            <person name="Simon-Colin C."/>
            <person name="Alain K."/>
        </authorList>
    </citation>
    <scope>NUCLEOTIDE SEQUENCE [LARGE SCALE GENOMIC DNA]</scope>
    <source>
        <strain evidence="7 8">HW T5.17</strain>
    </source>
</reference>
<sequence length="236" mass="25346">MTLLSIDNIQARYGRSQVLHDVSINVGPGEIICLLGRNGVGKSTTLKCLMGLLPPNAGEIRFDGQPITGLASHTVARRGIGYVPEERLIFPNLTVAENLSMGVWQTGRGAEIVEATERVLTTFPRLRDRLRARGGTLSGGEQQMLAIGRALMGRPKLLVVDEPTEGLAPVIVRALEVALRELAATGMAVLVIESKLAVARRIASSITVMAKGRTVFRGSPAELLSNEAICREHLHA</sequence>
<dbReference type="GO" id="GO:0005524">
    <property type="term" value="F:ATP binding"/>
    <property type="evidence" value="ECO:0007669"/>
    <property type="project" value="UniProtKB-KW"/>
</dbReference>
<dbReference type="InterPro" id="IPR027417">
    <property type="entry name" value="P-loop_NTPase"/>
</dbReference>
<gene>
    <name evidence="7" type="ORF">ACELLULO517_20350</name>
</gene>
<protein>
    <submittedName>
        <fullName evidence="7">ABC transporter ATP-binding protein</fullName>
    </submittedName>
</protein>
<organism evidence="7 8">
    <name type="scientific">Acidisoma cellulosilyticum</name>
    <dbReference type="NCBI Taxonomy" id="2802395"/>
    <lineage>
        <taxon>Bacteria</taxon>
        <taxon>Pseudomonadati</taxon>
        <taxon>Pseudomonadota</taxon>
        <taxon>Alphaproteobacteria</taxon>
        <taxon>Acetobacterales</taxon>
        <taxon>Acidocellaceae</taxon>
        <taxon>Acidisoma</taxon>
    </lineage>
</organism>
<keyword evidence="3" id="KW-0547">Nucleotide-binding</keyword>
<evidence type="ECO:0000259" key="6">
    <source>
        <dbReference type="PROSITE" id="PS50893"/>
    </source>
</evidence>
<name>A0A963Z4R1_9PROT</name>
<comment type="similarity">
    <text evidence="1">Belongs to the ABC transporter superfamily.</text>
</comment>
<evidence type="ECO:0000256" key="5">
    <source>
        <dbReference type="ARBA" id="ARBA00022970"/>
    </source>
</evidence>
<evidence type="ECO:0000256" key="1">
    <source>
        <dbReference type="ARBA" id="ARBA00005417"/>
    </source>
</evidence>
<dbReference type="PANTHER" id="PTHR43820">
    <property type="entry name" value="HIGH-AFFINITY BRANCHED-CHAIN AMINO ACID TRANSPORT ATP-BINDING PROTEIN LIVF"/>
    <property type="match status" value="1"/>
</dbReference>
<dbReference type="PROSITE" id="PS50893">
    <property type="entry name" value="ABC_TRANSPORTER_2"/>
    <property type="match status" value="1"/>
</dbReference>
<proteinExistence type="inferred from homology"/>
<keyword evidence="5" id="KW-0029">Amino-acid transport</keyword>
<dbReference type="Gene3D" id="3.40.50.300">
    <property type="entry name" value="P-loop containing nucleotide triphosphate hydrolases"/>
    <property type="match status" value="1"/>
</dbReference>
<dbReference type="SUPFAM" id="SSF52540">
    <property type="entry name" value="P-loop containing nucleoside triphosphate hydrolases"/>
    <property type="match status" value="1"/>
</dbReference>
<keyword evidence="8" id="KW-1185">Reference proteome</keyword>
<dbReference type="Pfam" id="PF00005">
    <property type="entry name" value="ABC_tran"/>
    <property type="match status" value="1"/>
</dbReference>
<keyword evidence="2" id="KW-0813">Transport</keyword>
<keyword evidence="4 7" id="KW-0067">ATP-binding</keyword>
<feature type="domain" description="ABC transporter" evidence="6">
    <location>
        <begin position="4"/>
        <end position="236"/>
    </location>
</feature>
<evidence type="ECO:0000313" key="7">
    <source>
        <dbReference type="EMBL" id="MCB8882609.1"/>
    </source>
</evidence>
<evidence type="ECO:0000313" key="8">
    <source>
        <dbReference type="Proteomes" id="UP000721844"/>
    </source>
</evidence>
<evidence type="ECO:0000256" key="2">
    <source>
        <dbReference type="ARBA" id="ARBA00022448"/>
    </source>
</evidence>
<dbReference type="Proteomes" id="UP000721844">
    <property type="component" value="Unassembled WGS sequence"/>
</dbReference>
<dbReference type="PROSITE" id="PS00211">
    <property type="entry name" value="ABC_TRANSPORTER_1"/>
    <property type="match status" value="1"/>
</dbReference>
<dbReference type="InterPro" id="IPR003439">
    <property type="entry name" value="ABC_transporter-like_ATP-bd"/>
</dbReference>
<dbReference type="InterPro" id="IPR052156">
    <property type="entry name" value="BCAA_Transport_ATP-bd_LivF"/>
</dbReference>
<dbReference type="EMBL" id="JAESVA010000008">
    <property type="protein sequence ID" value="MCB8882609.1"/>
    <property type="molecule type" value="Genomic_DNA"/>
</dbReference>
<dbReference type="RefSeq" id="WP_227309271.1">
    <property type="nucleotide sequence ID" value="NZ_JAESVA010000008.1"/>
</dbReference>
<dbReference type="CDD" id="cd03224">
    <property type="entry name" value="ABC_TM1139_LivF_branched"/>
    <property type="match status" value="1"/>
</dbReference>
<dbReference type="GO" id="GO:0015807">
    <property type="term" value="P:L-amino acid transport"/>
    <property type="evidence" value="ECO:0007669"/>
    <property type="project" value="TreeGrafter"/>
</dbReference>
<dbReference type="AlphaFoldDB" id="A0A963Z4R1"/>
<evidence type="ECO:0000256" key="4">
    <source>
        <dbReference type="ARBA" id="ARBA00022840"/>
    </source>
</evidence>
<evidence type="ECO:0000256" key="3">
    <source>
        <dbReference type="ARBA" id="ARBA00022741"/>
    </source>
</evidence>
<dbReference type="InterPro" id="IPR017871">
    <property type="entry name" value="ABC_transporter-like_CS"/>
</dbReference>